<reference evidence="3" key="1">
    <citation type="journal article" date="2019" name="Int. J. Syst. Evol. Microbiol.">
        <title>The Global Catalogue of Microorganisms (GCM) 10K type strain sequencing project: providing services to taxonomists for standard genome sequencing and annotation.</title>
        <authorList>
            <consortium name="The Broad Institute Genomics Platform"/>
            <consortium name="The Broad Institute Genome Sequencing Center for Infectious Disease"/>
            <person name="Wu L."/>
            <person name="Ma J."/>
        </authorList>
    </citation>
    <scope>NUCLEOTIDE SEQUENCE [LARGE SCALE GENOMIC DNA]</scope>
    <source>
        <strain evidence="3">CCUG 37257</strain>
    </source>
</reference>
<protein>
    <submittedName>
        <fullName evidence="2">Uncharacterized protein</fullName>
    </submittedName>
</protein>
<keyword evidence="1" id="KW-0472">Membrane</keyword>
<evidence type="ECO:0000313" key="3">
    <source>
        <dbReference type="Proteomes" id="UP001595988"/>
    </source>
</evidence>
<evidence type="ECO:0000256" key="1">
    <source>
        <dbReference type="SAM" id="Phobius"/>
    </source>
</evidence>
<keyword evidence="3" id="KW-1185">Reference proteome</keyword>
<feature type="transmembrane region" description="Helical" evidence="1">
    <location>
        <begin position="6"/>
        <end position="25"/>
    </location>
</feature>
<keyword evidence="1" id="KW-1133">Transmembrane helix</keyword>
<name>A0ABV9K228_9BACI</name>
<comment type="caution">
    <text evidence="2">The sequence shown here is derived from an EMBL/GenBank/DDBJ whole genome shotgun (WGS) entry which is preliminary data.</text>
</comment>
<accession>A0ABV9K228</accession>
<evidence type="ECO:0000313" key="2">
    <source>
        <dbReference type="EMBL" id="MFC4664137.1"/>
    </source>
</evidence>
<dbReference type="RefSeq" id="WP_212928192.1">
    <property type="nucleotide sequence ID" value="NZ_JBHSFT010000047.1"/>
</dbReference>
<feature type="transmembrane region" description="Helical" evidence="1">
    <location>
        <begin position="62"/>
        <end position="84"/>
    </location>
</feature>
<keyword evidence="1" id="KW-0812">Transmembrane</keyword>
<organism evidence="2 3">
    <name type="scientific">Oceanobacillus aidingensis</name>
    <dbReference type="NCBI Taxonomy" id="645964"/>
    <lineage>
        <taxon>Bacteria</taxon>
        <taxon>Bacillati</taxon>
        <taxon>Bacillota</taxon>
        <taxon>Bacilli</taxon>
        <taxon>Bacillales</taxon>
        <taxon>Bacillaceae</taxon>
        <taxon>Oceanobacillus</taxon>
    </lineage>
</organism>
<sequence length="97" mass="11396">MHLSLMELLLIFVGGVLILGIQFYLSTRKNRFMGLLFPIVSFGYSIYMFLKSDFFSDMTFSMKAYMFIAQNIPALVLLVIYFICRWNMKKRREKGAV</sequence>
<feature type="transmembrane region" description="Helical" evidence="1">
    <location>
        <begin position="32"/>
        <end position="50"/>
    </location>
</feature>
<gene>
    <name evidence="2" type="ORF">ACFO3P_18315</name>
</gene>
<proteinExistence type="predicted"/>
<dbReference type="Proteomes" id="UP001595988">
    <property type="component" value="Unassembled WGS sequence"/>
</dbReference>
<dbReference type="EMBL" id="JBHSFT010000047">
    <property type="protein sequence ID" value="MFC4664137.1"/>
    <property type="molecule type" value="Genomic_DNA"/>
</dbReference>